<dbReference type="InterPro" id="IPR036388">
    <property type="entry name" value="WH-like_DNA-bd_sf"/>
</dbReference>
<dbReference type="PROSITE" id="PS00434">
    <property type="entry name" value="HSF_DOMAIN"/>
    <property type="match status" value="1"/>
</dbReference>
<evidence type="ECO:0000313" key="13">
    <source>
        <dbReference type="Proteomes" id="UP000017836"/>
    </source>
</evidence>
<dbReference type="GO" id="GO:0003700">
    <property type="term" value="F:DNA-binding transcription factor activity"/>
    <property type="evidence" value="ECO:0000318"/>
    <property type="project" value="GO_Central"/>
</dbReference>
<keyword evidence="8" id="KW-0539">Nucleus</keyword>
<proteinExistence type="inferred from homology"/>
<dbReference type="PRINTS" id="PR00056">
    <property type="entry name" value="HSFDOMAIN"/>
</dbReference>
<dbReference type="Gramene" id="ERM93477">
    <property type="protein sequence ID" value="ERM93477"/>
    <property type="gene ID" value="AMTR_s00132p00118400"/>
</dbReference>
<dbReference type="SUPFAM" id="SSF46785">
    <property type="entry name" value="Winged helix' DNA-binding domain"/>
    <property type="match status" value="1"/>
</dbReference>
<comment type="subcellular location">
    <subcellularLocation>
        <location evidence="1">Nucleus</location>
    </subcellularLocation>
</comment>
<evidence type="ECO:0000256" key="6">
    <source>
        <dbReference type="ARBA" id="ARBA00023125"/>
    </source>
</evidence>
<keyword evidence="4" id="KW-0805">Transcription regulation</keyword>
<keyword evidence="7" id="KW-0804">Transcription</keyword>
<dbReference type="OMA" id="VCPDVIN"/>
<feature type="domain" description="HSF-type DNA-binding" evidence="11">
    <location>
        <begin position="54"/>
        <end position="78"/>
    </location>
</feature>
<sequence>MAKEIQQPRQVPAPFLSKTYQLVDDPATDEVVSWNEEGSTFVVWRPAEFARDLLPNYFKHNNFSSFVRQLNTYGFRKIVPDRWEFSNDFFRRGEKALLCEIHRRKASTVAICSKSAAAVSASNSGDDQASSSTSSTDPLPKNLHETSFSDLSDENEKLKRDNFHLASELLQTKKQCADLIAFLSKCINVLPEQITKIMERGSNVDCGSYVKEGRDDDDENDDQSPKLFGVRLRVKDEKNKKRGFMGEGVNGPPLKVKKLDLETPWMRISSPEGSKVCH</sequence>
<dbReference type="PANTHER" id="PTHR10015">
    <property type="entry name" value="HEAT SHOCK TRANSCRIPTION FACTOR"/>
    <property type="match status" value="1"/>
</dbReference>
<dbReference type="HOGENOM" id="CLU_030308_3_1_1"/>
<dbReference type="GO" id="GO:0043565">
    <property type="term" value="F:sequence-specific DNA binding"/>
    <property type="evidence" value="ECO:0007669"/>
    <property type="project" value="InterPro"/>
</dbReference>
<evidence type="ECO:0000256" key="8">
    <source>
        <dbReference type="ARBA" id="ARBA00023242"/>
    </source>
</evidence>
<evidence type="ECO:0000256" key="3">
    <source>
        <dbReference type="ARBA" id="ARBA00022553"/>
    </source>
</evidence>
<accession>W1NDG4</accession>
<evidence type="ECO:0000256" key="9">
    <source>
        <dbReference type="RuleBase" id="RU004020"/>
    </source>
</evidence>
<evidence type="ECO:0000256" key="5">
    <source>
        <dbReference type="ARBA" id="ARBA00023016"/>
    </source>
</evidence>
<dbReference type="InterPro" id="IPR036390">
    <property type="entry name" value="WH_DNA-bd_sf"/>
</dbReference>
<evidence type="ECO:0000259" key="11">
    <source>
        <dbReference type="PROSITE" id="PS00434"/>
    </source>
</evidence>
<name>W1NDG4_AMBTC</name>
<dbReference type="eggNOG" id="KOG0627">
    <property type="taxonomic scope" value="Eukaryota"/>
</dbReference>
<evidence type="ECO:0000256" key="2">
    <source>
        <dbReference type="ARBA" id="ARBA00011233"/>
    </source>
</evidence>
<reference evidence="13" key="1">
    <citation type="journal article" date="2013" name="Science">
        <title>The Amborella genome and the evolution of flowering plants.</title>
        <authorList>
            <consortium name="Amborella Genome Project"/>
        </authorList>
    </citation>
    <scope>NUCLEOTIDE SEQUENCE [LARGE SCALE GENOMIC DNA]</scope>
</reference>
<protein>
    <recommendedName>
        <fullName evidence="11">HSF-type DNA-binding domain-containing protein</fullName>
    </recommendedName>
</protein>
<dbReference type="PANTHER" id="PTHR10015:SF169">
    <property type="entry name" value="HEAT STRESS TRANSCRIPTION FACTOR B-2B"/>
    <property type="match status" value="1"/>
</dbReference>
<evidence type="ECO:0000256" key="7">
    <source>
        <dbReference type="ARBA" id="ARBA00023163"/>
    </source>
</evidence>
<comment type="similarity">
    <text evidence="9">Belongs to the HSF family.</text>
</comment>
<feature type="compositionally biased region" description="Low complexity" evidence="10">
    <location>
        <begin position="121"/>
        <end position="137"/>
    </location>
</feature>
<dbReference type="Gene3D" id="1.10.10.10">
    <property type="entry name" value="Winged helix-like DNA-binding domain superfamily/Winged helix DNA-binding domain"/>
    <property type="match status" value="1"/>
</dbReference>
<evidence type="ECO:0000313" key="12">
    <source>
        <dbReference type="EMBL" id="ERM93477.1"/>
    </source>
</evidence>
<comment type="subunit">
    <text evidence="2">Homotrimer.</text>
</comment>
<dbReference type="GO" id="GO:0005634">
    <property type="term" value="C:nucleus"/>
    <property type="evidence" value="ECO:0000318"/>
    <property type="project" value="GO_Central"/>
</dbReference>
<dbReference type="SMART" id="SM00415">
    <property type="entry name" value="HSF"/>
    <property type="match status" value="1"/>
</dbReference>
<dbReference type="InterPro" id="IPR000232">
    <property type="entry name" value="HSF_DNA-bd"/>
</dbReference>
<keyword evidence="3" id="KW-0597">Phosphoprotein</keyword>
<gene>
    <name evidence="12" type="ORF">AMTR_s00132p00118400</name>
</gene>
<keyword evidence="5" id="KW-0346">Stress response</keyword>
<dbReference type="AlphaFoldDB" id="W1NDG4"/>
<dbReference type="FunFam" id="1.10.10.10:FF:000037">
    <property type="entry name" value="Heat stress transcription factor B-4"/>
    <property type="match status" value="1"/>
</dbReference>
<evidence type="ECO:0000256" key="10">
    <source>
        <dbReference type="SAM" id="MobiDB-lite"/>
    </source>
</evidence>
<dbReference type="KEGG" id="atr:18421359"/>
<dbReference type="EMBL" id="KI397698">
    <property type="protein sequence ID" value="ERM93477.1"/>
    <property type="molecule type" value="Genomic_DNA"/>
</dbReference>
<evidence type="ECO:0000256" key="4">
    <source>
        <dbReference type="ARBA" id="ARBA00023015"/>
    </source>
</evidence>
<dbReference type="STRING" id="13333.W1NDG4"/>
<dbReference type="OrthoDB" id="60033at2759"/>
<keyword evidence="6" id="KW-0238">DNA-binding</keyword>
<dbReference type="Proteomes" id="UP000017836">
    <property type="component" value="Unassembled WGS sequence"/>
</dbReference>
<organism evidence="12 13">
    <name type="scientific">Amborella trichopoda</name>
    <dbReference type="NCBI Taxonomy" id="13333"/>
    <lineage>
        <taxon>Eukaryota</taxon>
        <taxon>Viridiplantae</taxon>
        <taxon>Streptophyta</taxon>
        <taxon>Embryophyta</taxon>
        <taxon>Tracheophyta</taxon>
        <taxon>Spermatophyta</taxon>
        <taxon>Magnoliopsida</taxon>
        <taxon>Amborellales</taxon>
        <taxon>Amborellaceae</taxon>
        <taxon>Amborella</taxon>
    </lineage>
</organism>
<feature type="region of interest" description="Disordered" evidence="10">
    <location>
        <begin position="121"/>
        <end position="147"/>
    </location>
</feature>
<dbReference type="Pfam" id="PF00447">
    <property type="entry name" value="HSF_DNA-bind"/>
    <property type="match status" value="1"/>
</dbReference>
<evidence type="ECO:0000256" key="1">
    <source>
        <dbReference type="ARBA" id="ARBA00004123"/>
    </source>
</evidence>
<keyword evidence="13" id="KW-1185">Reference proteome</keyword>